<evidence type="ECO:0000256" key="1">
    <source>
        <dbReference type="SAM" id="Coils"/>
    </source>
</evidence>
<keyword evidence="1" id="KW-0175">Coiled coil</keyword>
<keyword evidence="2" id="KW-0812">Transmembrane</keyword>
<dbReference type="Proteomes" id="UP000038083">
    <property type="component" value="Unassembled WGS sequence"/>
</dbReference>
<evidence type="ECO:0000313" key="4">
    <source>
        <dbReference type="Proteomes" id="UP000038083"/>
    </source>
</evidence>
<dbReference type="EMBL" id="CDOG01000023">
    <property type="protein sequence ID" value="CEN38342.1"/>
    <property type="molecule type" value="Genomic_DNA"/>
</dbReference>
<dbReference type="OrthoDB" id="1332603at2"/>
<gene>
    <name evidence="3" type="ORF">CCYN74_30139</name>
</gene>
<feature type="transmembrane region" description="Helical" evidence="2">
    <location>
        <begin position="20"/>
        <end position="39"/>
    </location>
</feature>
<dbReference type="RefSeq" id="WP_018278302.1">
    <property type="nucleotide sequence ID" value="NZ_CDOF01000053.1"/>
</dbReference>
<organism evidence="3 4">
    <name type="scientific">Capnocytophaga cynodegmi</name>
    <dbReference type="NCBI Taxonomy" id="28189"/>
    <lineage>
        <taxon>Bacteria</taxon>
        <taxon>Pseudomonadati</taxon>
        <taxon>Bacteroidota</taxon>
        <taxon>Flavobacteriia</taxon>
        <taxon>Flavobacteriales</taxon>
        <taxon>Flavobacteriaceae</taxon>
        <taxon>Capnocytophaga</taxon>
    </lineage>
</organism>
<keyword evidence="2" id="KW-1133">Transmembrane helix</keyword>
<sequence>MFNFQFGDFYNSSPNWFDWLNFLGTIVVSTFSIFFAYCLGERNYKRDKKEKAKQEEELMISENNLFRENLKELKKQISKQESYFKKYLTEKEFNQLCVNSSVQVNFLKNIDVKQLYRKVKNNKNKVEQINTLFSYLYGISNFESAIQDEYRTFVKRYNELEIIFKNNYGTVFYHLFHQINNKRIVNYPKVNGGIGWEYDSKDEFMLEYVQLRSKFIKENKIKVDRKRISELLKEIAEKSNKYIPKDFDAIQVNHFANEAYCAFVDMEAKRKSHYKVIDSYLKVLEKLKKKIEEYEELVNVT</sequence>
<evidence type="ECO:0000256" key="2">
    <source>
        <dbReference type="SAM" id="Phobius"/>
    </source>
</evidence>
<dbReference type="AlphaFoldDB" id="A0A0B7HPN4"/>
<feature type="coiled-coil region" evidence="1">
    <location>
        <begin position="44"/>
        <end position="83"/>
    </location>
</feature>
<name>A0A0B7HPN4_9FLAO</name>
<evidence type="ECO:0000313" key="3">
    <source>
        <dbReference type="EMBL" id="CEN38342.1"/>
    </source>
</evidence>
<protein>
    <submittedName>
        <fullName evidence="3">Uncharacterized protein</fullName>
    </submittedName>
</protein>
<reference evidence="3 4" key="1">
    <citation type="submission" date="2015-01" db="EMBL/GenBank/DDBJ databases">
        <authorList>
            <person name="MANFREDI Pablo"/>
        </authorList>
    </citation>
    <scope>NUCLEOTIDE SEQUENCE [LARGE SCALE GENOMIC DNA]</scope>
    <source>
        <strain evidence="3 4">Ccy74</strain>
    </source>
</reference>
<proteinExistence type="predicted"/>
<accession>A0A0B7HPN4</accession>
<keyword evidence="2" id="KW-0472">Membrane</keyword>